<protein>
    <submittedName>
        <fullName evidence="1">Uncharacterized protein</fullName>
    </submittedName>
</protein>
<accession>A0A179FBD0</accession>
<sequence>MDDSPPSSPGREKHNNCVNRTCCTHAACEPLKEHALCRFWYFVRWLPSSPLMPSDVAEGLQSYLKNHKYRYCATMRDTGAYEVCSAGADESLDVLLMPLEFLPCSEGDITCADLPSSEFDWSATLHDATTSPSDGTTTRLHSGRSRFRLSIYGATATVELGDDDLAEVLVFTWNPASRRWQGSGKLEVRDLVEYIKGRLAKNGRRRLVSSVMYDTYKRVAVSARKISRRKTQLRFNGGSGVWEGHCGSGRIRVGLGGLKRMLHEEATWADASR</sequence>
<evidence type="ECO:0000313" key="2">
    <source>
        <dbReference type="Proteomes" id="UP000078240"/>
    </source>
</evidence>
<dbReference type="EMBL" id="LSBH01000021">
    <property type="protein sequence ID" value="OAQ62591.1"/>
    <property type="molecule type" value="Genomic_DNA"/>
</dbReference>
<reference evidence="1 2" key="1">
    <citation type="submission" date="2016-01" db="EMBL/GenBank/DDBJ databases">
        <title>Biosynthesis of antibiotic leucinostatins and their inhibition on Phytophthora in bio-control Purpureocillium lilacinum.</title>
        <authorList>
            <person name="Wang G."/>
            <person name="Liu Z."/>
            <person name="Lin R."/>
            <person name="Li E."/>
            <person name="Mao Z."/>
            <person name="Ling J."/>
            <person name="Yin W."/>
            <person name="Xie B."/>
        </authorList>
    </citation>
    <scope>NUCLEOTIDE SEQUENCE [LARGE SCALE GENOMIC DNA]</scope>
    <source>
        <strain evidence="1">PLBJ-1</strain>
    </source>
</reference>
<dbReference type="AlphaFoldDB" id="A0A179FBD0"/>
<evidence type="ECO:0000313" key="1">
    <source>
        <dbReference type="EMBL" id="OAQ62591.1"/>
    </source>
</evidence>
<proteinExistence type="predicted"/>
<comment type="caution">
    <text evidence="1">The sequence shown here is derived from an EMBL/GenBank/DDBJ whole genome shotgun (WGS) entry which is preliminary data.</text>
</comment>
<dbReference type="Proteomes" id="UP000078240">
    <property type="component" value="Unassembled WGS sequence"/>
</dbReference>
<gene>
    <name evidence="1" type="ORF">VFPBJ_11393</name>
</gene>
<organism evidence="1 2">
    <name type="scientific">Purpureocillium lilacinum</name>
    <name type="common">Paecilomyces lilacinus</name>
    <dbReference type="NCBI Taxonomy" id="33203"/>
    <lineage>
        <taxon>Eukaryota</taxon>
        <taxon>Fungi</taxon>
        <taxon>Dikarya</taxon>
        <taxon>Ascomycota</taxon>
        <taxon>Pezizomycotina</taxon>
        <taxon>Sordariomycetes</taxon>
        <taxon>Hypocreomycetidae</taxon>
        <taxon>Hypocreales</taxon>
        <taxon>Ophiocordycipitaceae</taxon>
        <taxon>Purpureocillium</taxon>
    </lineage>
</organism>
<name>A0A179FBD0_PURLI</name>